<accession>A0A8S0WSR5</accession>
<sequence>MFHRSLHFLSSTTLIVDKPLLPADNIPLSNTMDTYPDVTPLWDLPHNQDFANLADSDFLALLQKQFPSPNGAPLGFMGAYPDPLSIQNGPYSLPSLTPPSEDSSPSPPNSNNQDPPSEDNPEPAAPKRKASDDDLSEGPSQKAQHTDREKRAPTSTNANASSRRKSSGATGKDETRLLKRKEQNRAAQRAFRERKEKHVKDLEDKVADLEAQNEASQHENENLRDLLLRLQSENVALKQSTFTFSVPKNAAATPNSSLFSVAPSPQSAAPSSVANHSSPKMSNPLDWSSLTTFDPAMLNLLDDNPQPTATEGAMHMDFGFGGTGLASNAPYTTIASNPMFMSFASTFDHLSPQTDASGSTPGSTSFTNGNSAFNFDINSLSSWPTPSSNSQEATLDDLFAGYMTANGALDFPVLSQSPSSISPVTHHTTPSSLLHSSSASSTSSPSALGSSDPLNKGAHGEGKCPKTKAECEKHIAAEGESPFAPTNNVRKSSDGASGSIVACSGSSFPKTTKSDRNIEVLNVGSSTYPSLSCQDADINELCSEFTSKARCDGTKVVLEPEGVNSILEALSKKQ</sequence>
<dbReference type="PANTHER" id="PTHR40621">
    <property type="entry name" value="TRANSCRIPTION FACTOR KAPC-RELATED"/>
    <property type="match status" value="1"/>
</dbReference>
<dbReference type="InterPro" id="IPR046347">
    <property type="entry name" value="bZIP_sf"/>
</dbReference>
<protein>
    <recommendedName>
        <fullName evidence="5">BZIP domain-containing protein</fullName>
    </recommendedName>
</protein>
<feature type="region of interest" description="Disordered" evidence="4">
    <location>
        <begin position="87"/>
        <end position="201"/>
    </location>
</feature>
<gene>
    <name evidence="6" type="ORF">AAE3_LOCUS6866</name>
</gene>
<dbReference type="SMART" id="SM00338">
    <property type="entry name" value="BRLZ"/>
    <property type="match status" value="1"/>
</dbReference>
<dbReference type="GO" id="GO:0005737">
    <property type="term" value="C:cytoplasm"/>
    <property type="evidence" value="ECO:0007669"/>
    <property type="project" value="UniProtKB-SubCell"/>
</dbReference>
<evidence type="ECO:0000313" key="6">
    <source>
        <dbReference type="EMBL" id="CAA7264676.1"/>
    </source>
</evidence>
<keyword evidence="7" id="KW-1185">Reference proteome</keyword>
<feature type="compositionally biased region" description="Low complexity" evidence="4">
    <location>
        <begin position="260"/>
        <end position="274"/>
    </location>
</feature>
<comment type="caution">
    <text evidence="6">The sequence shown here is derived from an EMBL/GenBank/DDBJ whole genome shotgun (WGS) entry which is preliminary data.</text>
</comment>
<dbReference type="SUPFAM" id="SSF111430">
    <property type="entry name" value="YAP1 redox domain"/>
    <property type="match status" value="1"/>
</dbReference>
<name>A0A8S0WSR5_CYCAE</name>
<evidence type="ECO:0000256" key="1">
    <source>
        <dbReference type="ARBA" id="ARBA00004123"/>
    </source>
</evidence>
<dbReference type="EMBL" id="CACVBS010000046">
    <property type="protein sequence ID" value="CAA7264676.1"/>
    <property type="molecule type" value="Genomic_DNA"/>
</dbReference>
<evidence type="ECO:0000256" key="2">
    <source>
        <dbReference type="ARBA" id="ARBA00004496"/>
    </source>
</evidence>
<dbReference type="SUPFAM" id="SSF57959">
    <property type="entry name" value="Leucine zipper domain"/>
    <property type="match status" value="1"/>
</dbReference>
<dbReference type="Gene3D" id="1.20.5.170">
    <property type="match status" value="1"/>
</dbReference>
<reference evidence="6 7" key="1">
    <citation type="submission" date="2020-01" db="EMBL/GenBank/DDBJ databases">
        <authorList>
            <person name="Gupta K D."/>
        </authorList>
    </citation>
    <scope>NUCLEOTIDE SEQUENCE [LARGE SCALE GENOMIC DNA]</scope>
</reference>
<dbReference type="GO" id="GO:0000976">
    <property type="term" value="F:transcription cis-regulatory region binding"/>
    <property type="evidence" value="ECO:0007669"/>
    <property type="project" value="InterPro"/>
</dbReference>
<dbReference type="InterPro" id="IPR050936">
    <property type="entry name" value="AP-1-like"/>
</dbReference>
<feature type="region of interest" description="Disordered" evidence="4">
    <location>
        <begin position="260"/>
        <end position="280"/>
    </location>
</feature>
<feature type="compositionally biased region" description="Basic and acidic residues" evidence="4">
    <location>
        <begin position="171"/>
        <end position="201"/>
    </location>
</feature>
<comment type="subcellular location">
    <subcellularLocation>
        <location evidence="2">Cytoplasm</location>
    </subcellularLocation>
    <subcellularLocation>
        <location evidence="1">Nucleus</location>
    </subcellularLocation>
</comment>
<dbReference type="Proteomes" id="UP000467700">
    <property type="component" value="Unassembled WGS sequence"/>
</dbReference>
<proteinExistence type="predicted"/>
<feature type="compositionally biased region" description="Low complexity" evidence="4">
    <location>
        <begin position="426"/>
        <end position="451"/>
    </location>
</feature>
<dbReference type="GO" id="GO:0001228">
    <property type="term" value="F:DNA-binding transcription activator activity, RNA polymerase II-specific"/>
    <property type="evidence" value="ECO:0007669"/>
    <property type="project" value="TreeGrafter"/>
</dbReference>
<evidence type="ECO:0000313" key="7">
    <source>
        <dbReference type="Proteomes" id="UP000467700"/>
    </source>
</evidence>
<feature type="domain" description="BZIP" evidence="5">
    <location>
        <begin position="174"/>
        <end position="237"/>
    </location>
</feature>
<feature type="compositionally biased region" description="Low complexity" evidence="4">
    <location>
        <begin position="92"/>
        <end position="115"/>
    </location>
</feature>
<dbReference type="InterPro" id="IPR004827">
    <property type="entry name" value="bZIP"/>
</dbReference>
<dbReference type="OrthoDB" id="2593073at2759"/>
<keyword evidence="3" id="KW-0539">Nucleus</keyword>
<evidence type="ECO:0000256" key="4">
    <source>
        <dbReference type="SAM" id="MobiDB-lite"/>
    </source>
</evidence>
<feature type="region of interest" description="Disordered" evidence="4">
    <location>
        <begin position="418"/>
        <end position="469"/>
    </location>
</feature>
<dbReference type="PANTHER" id="PTHR40621:SF6">
    <property type="entry name" value="AP-1-LIKE TRANSCRIPTION FACTOR YAP1-RELATED"/>
    <property type="match status" value="1"/>
</dbReference>
<dbReference type="AlphaFoldDB" id="A0A8S0WSR5"/>
<evidence type="ECO:0000259" key="5">
    <source>
        <dbReference type="PROSITE" id="PS50217"/>
    </source>
</evidence>
<dbReference type="InterPro" id="IPR023167">
    <property type="entry name" value="Yap1_redox_dom_sf"/>
</dbReference>
<dbReference type="GO" id="GO:0090575">
    <property type="term" value="C:RNA polymerase II transcription regulator complex"/>
    <property type="evidence" value="ECO:0007669"/>
    <property type="project" value="TreeGrafter"/>
</dbReference>
<feature type="compositionally biased region" description="Basic and acidic residues" evidence="4">
    <location>
        <begin position="458"/>
        <end position="469"/>
    </location>
</feature>
<dbReference type="PROSITE" id="PS00036">
    <property type="entry name" value="BZIP_BASIC"/>
    <property type="match status" value="1"/>
</dbReference>
<dbReference type="Gene3D" id="1.10.238.100">
    <property type="entry name" value="YAP1 redox domain. Chain B"/>
    <property type="match status" value="1"/>
</dbReference>
<dbReference type="Pfam" id="PF00170">
    <property type="entry name" value="bZIP_1"/>
    <property type="match status" value="1"/>
</dbReference>
<organism evidence="6 7">
    <name type="scientific">Cyclocybe aegerita</name>
    <name type="common">Black poplar mushroom</name>
    <name type="synonym">Agrocybe aegerita</name>
    <dbReference type="NCBI Taxonomy" id="1973307"/>
    <lineage>
        <taxon>Eukaryota</taxon>
        <taxon>Fungi</taxon>
        <taxon>Dikarya</taxon>
        <taxon>Basidiomycota</taxon>
        <taxon>Agaricomycotina</taxon>
        <taxon>Agaricomycetes</taxon>
        <taxon>Agaricomycetidae</taxon>
        <taxon>Agaricales</taxon>
        <taxon>Agaricineae</taxon>
        <taxon>Bolbitiaceae</taxon>
        <taxon>Cyclocybe</taxon>
    </lineage>
</organism>
<evidence type="ECO:0000256" key="3">
    <source>
        <dbReference type="ARBA" id="ARBA00023242"/>
    </source>
</evidence>
<dbReference type="PROSITE" id="PS50217">
    <property type="entry name" value="BZIP"/>
    <property type="match status" value="1"/>
</dbReference>
<dbReference type="CDD" id="cd14688">
    <property type="entry name" value="bZIP_YAP"/>
    <property type="match status" value="1"/>
</dbReference>